<keyword evidence="4" id="KW-0812">Transmembrane</keyword>
<accession>A0AAF5CZB0</accession>
<feature type="transmembrane region" description="Helical" evidence="4">
    <location>
        <begin position="288"/>
        <end position="307"/>
    </location>
</feature>
<comment type="similarity">
    <text evidence="1">Belongs to the short-chain dehydrogenases/reductases (SDR) family.</text>
</comment>
<dbReference type="PANTHER" id="PTHR24322:SF742">
    <property type="entry name" value="PROTEIN DHS-3"/>
    <property type="match status" value="1"/>
</dbReference>
<feature type="transmembrane region" description="Helical" evidence="4">
    <location>
        <begin position="12"/>
        <end position="32"/>
    </location>
</feature>
<dbReference type="InterPro" id="IPR002347">
    <property type="entry name" value="SDR_fam"/>
</dbReference>
<keyword evidence="2" id="KW-0560">Oxidoreductase</keyword>
<dbReference type="WBParaSite" id="TCONS_00004333.p1">
    <property type="protein sequence ID" value="TCONS_00004333.p1"/>
    <property type="gene ID" value="XLOC_001632"/>
</dbReference>
<sequence length="1057" mass="118846">CNCQIFDSILDFIKLLLLTLYNIIIGCVKAILPSNLLPRKSVENEIVLITGGGSGIGRLMAREFGKLKAKIIIWDINEKGSKETIEMLKKDNIECWSYKVDISKKEQIYEAAEKVKSEVGDVDILINNAGVVTGKKIFDCDDNLMELTMAVNVTSHFFTTKAFLPAMLKKNHGHIVSIASLAGKFGITGLVDYCASKFGAVGFSEALSEELLSLKKDNVYVTTICPYYIDTKMFDGVVTKSPNLLPILEPEYVVEKIMEAVLTNTEYLYLPRFAYLANALNSILPVKAIRILGIFLFSFFFTILKYYKSTIYNKLFDVVVKNTIYIYDIKIKNICFSNKYILKIINIIKIITTIFIITLKKDSNMKIHTFLKVAFTTFVDKLSLSSVSFEESYKAQTFGSCIKTAISTLSAESLTSSVFDKTFIANFLASSTFEPCIIKKTYRETLKSIMLFYTFNIFIKKEEKVIKFSQTMENFPVAVITGASSGIGRATAIYFAEKKYRLALCGRNETALNECVQKCIEKGLNKEQVTTTIGDLCEESICKKLVENAVNVFGRIDVLVNGAGILVNGCVDSTPITDYDKQFNVNVRSIILLTQFALPYIKKTKGSIVNVSSVAGTRSFPHATYYCMSKAALDQFTKCLALEVAPDVRVNSVNPGVIVTDIHKRAGMDEATYAAFLERCKTTHILGRAGEDIEVAKAIYFLASDMASFTTGELLHVDDVLTPRQTGEFVANGRNPNVKCNEAGVMKAANMIIDAMKNGEIKDVDFDAHELHPKSGCQDSVNWIFFMDLINFSFWSDENNLFHITYKGTKYRCAAVNRALDNKIPITSASFMATVDEKTLTEIFKSDNGGTIPLIPERVKVINDAGKVLLDKFNGTFYTAIEKCNKSAKTLLNIIIENFESFHDFAIYDGKKISLLKRAQILVADIYGCFKNKNEIGNFYDIEVLTMFADYRVPQVCAYLGALVYSEKLMKKLKSKELFKNGELLEVELRAMSIYCCDKITEQVQKLLDEEKNLEIFKSARKATAMDVDIFLWVYRRAHSKIIEETIPFHRVRSIYY</sequence>
<dbReference type="InterPro" id="IPR036291">
    <property type="entry name" value="NAD(P)-bd_dom_sf"/>
</dbReference>
<dbReference type="SUPFAM" id="SSF51735">
    <property type="entry name" value="NAD(P)-binding Rossmann-fold domains"/>
    <property type="match status" value="2"/>
</dbReference>
<dbReference type="PANTHER" id="PTHR24322">
    <property type="entry name" value="PKSB"/>
    <property type="match status" value="1"/>
</dbReference>
<evidence type="ECO:0000313" key="5">
    <source>
        <dbReference type="Proteomes" id="UP000035681"/>
    </source>
</evidence>
<dbReference type="FunFam" id="3.40.50.720:FF:000084">
    <property type="entry name" value="Short-chain dehydrogenase reductase"/>
    <property type="match status" value="1"/>
</dbReference>
<proteinExistence type="inferred from homology"/>
<dbReference type="FunFam" id="3.40.50.720:FF:000202">
    <property type="entry name" value="Short-chain dehydrogenase/reductase family 16C member 6"/>
    <property type="match status" value="1"/>
</dbReference>
<dbReference type="Pfam" id="PF13561">
    <property type="entry name" value="adh_short_C2"/>
    <property type="match status" value="1"/>
</dbReference>
<dbReference type="Proteomes" id="UP000035681">
    <property type="component" value="Unplaced"/>
</dbReference>
<keyword evidence="3" id="KW-0520">NAD</keyword>
<dbReference type="PRINTS" id="PR00081">
    <property type="entry name" value="GDHRDH"/>
</dbReference>
<dbReference type="Pfam" id="PF00106">
    <property type="entry name" value="adh_short"/>
    <property type="match status" value="1"/>
</dbReference>
<dbReference type="InterPro" id="IPR019438">
    <property type="entry name" value="Q_salvage"/>
</dbReference>
<keyword evidence="4" id="KW-0472">Membrane</keyword>
<dbReference type="AlphaFoldDB" id="A0AAF5CZB0"/>
<evidence type="ECO:0000256" key="2">
    <source>
        <dbReference type="ARBA" id="ARBA00023002"/>
    </source>
</evidence>
<dbReference type="GO" id="GO:0005811">
    <property type="term" value="C:lipid droplet"/>
    <property type="evidence" value="ECO:0007669"/>
    <property type="project" value="TreeGrafter"/>
</dbReference>
<keyword evidence="4" id="KW-1133">Transmembrane helix</keyword>
<dbReference type="Gene3D" id="3.40.50.720">
    <property type="entry name" value="NAD(P)-binding Rossmann-like Domain"/>
    <property type="match status" value="2"/>
</dbReference>
<protein>
    <submittedName>
        <fullName evidence="6">Queuosine 5'-phosphate N-glycosylase/hydrolase</fullName>
    </submittedName>
</protein>
<evidence type="ECO:0000313" key="6">
    <source>
        <dbReference type="WBParaSite" id="TCONS_00004333.p1"/>
    </source>
</evidence>
<dbReference type="PROSITE" id="PS00061">
    <property type="entry name" value="ADH_SHORT"/>
    <property type="match status" value="2"/>
</dbReference>
<dbReference type="PRINTS" id="PR00080">
    <property type="entry name" value="SDRFAMILY"/>
</dbReference>
<organism evidence="5 6">
    <name type="scientific">Strongyloides stercoralis</name>
    <name type="common">Threadworm</name>
    <dbReference type="NCBI Taxonomy" id="6248"/>
    <lineage>
        <taxon>Eukaryota</taxon>
        <taxon>Metazoa</taxon>
        <taxon>Ecdysozoa</taxon>
        <taxon>Nematoda</taxon>
        <taxon>Chromadorea</taxon>
        <taxon>Rhabditida</taxon>
        <taxon>Tylenchina</taxon>
        <taxon>Panagrolaimomorpha</taxon>
        <taxon>Strongyloidoidea</taxon>
        <taxon>Strongyloididae</taxon>
        <taxon>Strongyloides</taxon>
    </lineage>
</organism>
<evidence type="ECO:0000256" key="3">
    <source>
        <dbReference type="ARBA" id="ARBA00023027"/>
    </source>
</evidence>
<dbReference type="GO" id="GO:0016616">
    <property type="term" value="F:oxidoreductase activity, acting on the CH-OH group of donors, NAD or NADP as acceptor"/>
    <property type="evidence" value="ECO:0007669"/>
    <property type="project" value="TreeGrafter"/>
</dbReference>
<dbReference type="Pfam" id="PF10343">
    <property type="entry name" value="Q_salvage"/>
    <property type="match status" value="1"/>
</dbReference>
<feature type="transmembrane region" description="Helical" evidence="4">
    <location>
        <begin position="340"/>
        <end position="359"/>
    </location>
</feature>
<reference evidence="6" key="1">
    <citation type="submission" date="2024-02" db="UniProtKB">
        <authorList>
            <consortium name="WormBaseParasite"/>
        </authorList>
    </citation>
    <scope>IDENTIFICATION</scope>
</reference>
<dbReference type="CDD" id="cd05339">
    <property type="entry name" value="17beta-HSDXI-like_SDR_c"/>
    <property type="match status" value="1"/>
</dbReference>
<evidence type="ECO:0000256" key="4">
    <source>
        <dbReference type="SAM" id="Phobius"/>
    </source>
</evidence>
<name>A0AAF5CZB0_STRER</name>
<dbReference type="InterPro" id="IPR020904">
    <property type="entry name" value="Sc_DH/Rdtase_CS"/>
</dbReference>
<evidence type="ECO:0000256" key="1">
    <source>
        <dbReference type="ARBA" id="ARBA00006484"/>
    </source>
</evidence>
<keyword evidence="5" id="KW-1185">Reference proteome</keyword>